<comment type="pathway">
    <text evidence="2">Purine metabolism; 3',5'-cyclic di-GMP biosynthesis.</text>
</comment>
<dbReference type="OrthoDB" id="9812260at2"/>
<dbReference type="InterPro" id="IPR000160">
    <property type="entry name" value="GGDEF_dom"/>
</dbReference>
<evidence type="ECO:0000313" key="10">
    <source>
        <dbReference type="Proteomes" id="UP000037315"/>
    </source>
</evidence>
<dbReference type="GO" id="GO:0052621">
    <property type="term" value="F:diguanylate cyclase activity"/>
    <property type="evidence" value="ECO:0007669"/>
    <property type="project" value="UniProtKB-EC"/>
</dbReference>
<dbReference type="PANTHER" id="PTHR45138:SF9">
    <property type="entry name" value="DIGUANYLATE CYCLASE DGCM-RELATED"/>
    <property type="match status" value="1"/>
</dbReference>
<dbReference type="InterPro" id="IPR050469">
    <property type="entry name" value="Diguanylate_Cyclase"/>
</dbReference>
<dbReference type="STRING" id="1121863.GCA_000621185_01419"/>
<feature type="transmembrane region" description="Helical" evidence="7">
    <location>
        <begin position="195"/>
        <end position="228"/>
    </location>
</feature>
<feature type="domain" description="GGDEF" evidence="8">
    <location>
        <begin position="327"/>
        <end position="464"/>
    </location>
</feature>
<comment type="cofactor">
    <cofactor evidence="1">
        <name>Mg(2+)</name>
        <dbReference type="ChEBI" id="CHEBI:18420"/>
    </cofactor>
</comment>
<dbReference type="PANTHER" id="PTHR45138">
    <property type="entry name" value="REGULATORY COMPONENTS OF SENSORY TRANSDUCTION SYSTEM"/>
    <property type="match status" value="1"/>
</dbReference>
<dbReference type="RefSeq" id="WP_048888484.1">
    <property type="nucleotide sequence ID" value="NZ_LFEJ01000023.1"/>
</dbReference>
<dbReference type="GO" id="GO:0005525">
    <property type="term" value="F:GTP binding"/>
    <property type="evidence" value="ECO:0007669"/>
    <property type="project" value="UniProtKB-KW"/>
</dbReference>
<dbReference type="GO" id="GO:1902201">
    <property type="term" value="P:negative regulation of bacterial-type flagellum-dependent cell motility"/>
    <property type="evidence" value="ECO:0007669"/>
    <property type="project" value="TreeGrafter"/>
</dbReference>
<evidence type="ECO:0000256" key="3">
    <source>
        <dbReference type="ARBA" id="ARBA00012528"/>
    </source>
</evidence>
<comment type="caution">
    <text evidence="9">The sequence shown here is derived from an EMBL/GenBank/DDBJ whole genome shotgun (WGS) entry which is preliminary data.</text>
</comment>
<feature type="region of interest" description="Disordered" evidence="6">
    <location>
        <begin position="458"/>
        <end position="478"/>
    </location>
</feature>
<feature type="transmembrane region" description="Helical" evidence="7">
    <location>
        <begin position="120"/>
        <end position="144"/>
    </location>
</feature>
<dbReference type="Gene3D" id="3.30.70.270">
    <property type="match status" value="1"/>
</dbReference>
<sequence>MANPVTLFCFREDKTLSNALGVFILTTIFYTFGASLRLVDELSLFWPLNGIMAGVFARHAFLNKPLYYAICYVAMLAWDAVTTSWGVASLAINLSNLIFIVTVAMLVLRDKSRQPQLPQAMFALRLFGYCLIAALLCALCGAVGSVGIDKRQLMPLYADWFSEQFSTGVLLVPWVLTLSWPRVRHLPAKDDLWPLLAVIVSLGVSVLVGGAGSLVFPLIGLIWCALRYSFSTSAFITFCTGATEIVLVAYGVIDMNAVSPLGTNQMFSTRLGIATLAICPLIVGASVAALNAVMQQVSRRADYDHLTGVYSRSGLYEALSQRPRAPSSLCVLLIDIDYFKSINDNYGHECGDAALANFGERLLALVGMNGMVARMGGEEFVVIRSGIAFNEGLRFAEMLRTTLAAEPFHWQGQQLHLTVSIGMGFDEAPVTAMRETFDMLMREADSFLYQSKRAGRNRTSCRAHGEAEQSGEAIQTDR</sequence>
<evidence type="ECO:0000256" key="2">
    <source>
        <dbReference type="ARBA" id="ARBA00004665"/>
    </source>
</evidence>
<keyword evidence="10" id="KW-1185">Reference proteome</keyword>
<evidence type="ECO:0000256" key="5">
    <source>
        <dbReference type="ARBA" id="ARBA00034247"/>
    </source>
</evidence>
<dbReference type="EMBL" id="LFEJ01000023">
    <property type="protein sequence ID" value="KMV33417.1"/>
    <property type="molecule type" value="Genomic_DNA"/>
</dbReference>
<name>A0A0J8VJZ0_9ENTR</name>
<keyword evidence="4" id="KW-0342">GTP-binding</keyword>
<dbReference type="CDD" id="cd01949">
    <property type="entry name" value="GGDEF"/>
    <property type="match status" value="1"/>
</dbReference>
<evidence type="ECO:0000256" key="6">
    <source>
        <dbReference type="SAM" id="MobiDB-lite"/>
    </source>
</evidence>
<dbReference type="InterPro" id="IPR029787">
    <property type="entry name" value="Nucleotide_cyclase"/>
</dbReference>
<dbReference type="GO" id="GO:0043709">
    <property type="term" value="P:cell adhesion involved in single-species biofilm formation"/>
    <property type="evidence" value="ECO:0007669"/>
    <property type="project" value="TreeGrafter"/>
</dbReference>
<feature type="transmembrane region" description="Helical" evidence="7">
    <location>
        <begin position="234"/>
        <end position="253"/>
    </location>
</feature>
<feature type="transmembrane region" description="Helical" evidence="7">
    <location>
        <begin position="60"/>
        <end position="78"/>
    </location>
</feature>
<dbReference type="Proteomes" id="UP000037315">
    <property type="component" value="Unassembled WGS sequence"/>
</dbReference>
<evidence type="ECO:0000313" key="9">
    <source>
        <dbReference type="EMBL" id="KMV33417.1"/>
    </source>
</evidence>
<dbReference type="NCBIfam" id="TIGR00254">
    <property type="entry name" value="GGDEF"/>
    <property type="match status" value="1"/>
</dbReference>
<gene>
    <name evidence="9" type="ORF">ACH50_17350</name>
</gene>
<feature type="transmembrane region" description="Helical" evidence="7">
    <location>
        <begin position="273"/>
        <end position="294"/>
    </location>
</feature>
<dbReference type="AlphaFoldDB" id="A0A0J8VJZ0"/>
<dbReference type="InterPro" id="IPR043128">
    <property type="entry name" value="Rev_trsase/Diguanyl_cyclase"/>
</dbReference>
<evidence type="ECO:0000259" key="8">
    <source>
        <dbReference type="PROSITE" id="PS50887"/>
    </source>
</evidence>
<keyword evidence="4" id="KW-0547">Nucleotide-binding</keyword>
<dbReference type="SMART" id="SM00267">
    <property type="entry name" value="GGDEF"/>
    <property type="match status" value="1"/>
</dbReference>
<feature type="transmembrane region" description="Helical" evidence="7">
    <location>
        <begin position="20"/>
        <end position="39"/>
    </location>
</feature>
<protein>
    <recommendedName>
        <fullName evidence="3">diguanylate cyclase</fullName>
        <ecNumber evidence="3">2.7.7.65</ecNumber>
    </recommendedName>
</protein>
<dbReference type="SUPFAM" id="SSF55073">
    <property type="entry name" value="Nucleotide cyclase"/>
    <property type="match status" value="1"/>
</dbReference>
<keyword evidence="7" id="KW-1133">Transmembrane helix</keyword>
<dbReference type="EC" id="2.7.7.65" evidence="3"/>
<keyword evidence="7" id="KW-0472">Membrane</keyword>
<evidence type="ECO:0000256" key="1">
    <source>
        <dbReference type="ARBA" id="ARBA00001946"/>
    </source>
</evidence>
<evidence type="ECO:0000256" key="4">
    <source>
        <dbReference type="ARBA" id="ARBA00023134"/>
    </source>
</evidence>
<organism evidence="9 10">
    <name type="scientific">Franconibacter pulveris</name>
    <dbReference type="NCBI Taxonomy" id="435910"/>
    <lineage>
        <taxon>Bacteria</taxon>
        <taxon>Pseudomonadati</taxon>
        <taxon>Pseudomonadota</taxon>
        <taxon>Gammaproteobacteria</taxon>
        <taxon>Enterobacterales</taxon>
        <taxon>Enterobacteriaceae</taxon>
        <taxon>Franconibacter</taxon>
    </lineage>
</organism>
<comment type="catalytic activity">
    <reaction evidence="5">
        <text>2 GTP = 3',3'-c-di-GMP + 2 diphosphate</text>
        <dbReference type="Rhea" id="RHEA:24898"/>
        <dbReference type="ChEBI" id="CHEBI:33019"/>
        <dbReference type="ChEBI" id="CHEBI:37565"/>
        <dbReference type="ChEBI" id="CHEBI:58805"/>
        <dbReference type="EC" id="2.7.7.65"/>
    </reaction>
</comment>
<feature type="transmembrane region" description="Helical" evidence="7">
    <location>
        <begin position="164"/>
        <end position="183"/>
    </location>
</feature>
<keyword evidence="7" id="KW-0812">Transmembrane</keyword>
<evidence type="ECO:0000256" key="7">
    <source>
        <dbReference type="SAM" id="Phobius"/>
    </source>
</evidence>
<proteinExistence type="predicted"/>
<dbReference type="PROSITE" id="PS50887">
    <property type="entry name" value="GGDEF"/>
    <property type="match status" value="1"/>
</dbReference>
<feature type="transmembrane region" description="Helical" evidence="7">
    <location>
        <begin position="84"/>
        <end position="108"/>
    </location>
</feature>
<dbReference type="GO" id="GO:0005886">
    <property type="term" value="C:plasma membrane"/>
    <property type="evidence" value="ECO:0007669"/>
    <property type="project" value="TreeGrafter"/>
</dbReference>
<dbReference type="Pfam" id="PF00990">
    <property type="entry name" value="GGDEF"/>
    <property type="match status" value="1"/>
</dbReference>
<dbReference type="PATRIC" id="fig|1656095.3.peg.1575"/>
<reference evidence="9 10" key="1">
    <citation type="submission" date="2015-06" db="EMBL/GenBank/DDBJ databases">
        <title>Genome sequencing of Cronobacter sp. strain DJ34 isolated from petroleum contaminated sludge of Duliajan Oil Fields, Assam, India.</title>
        <authorList>
            <person name="Pal S."/>
            <person name="Banerjee T.D."/>
            <person name="Roy A."/>
            <person name="Sar P."/>
            <person name="Kazy S.K."/>
        </authorList>
    </citation>
    <scope>NUCLEOTIDE SEQUENCE [LARGE SCALE GENOMIC DNA]</scope>
    <source>
        <strain evidence="9 10">DJ34</strain>
    </source>
</reference>
<accession>A0A0J8VJZ0</accession>